<evidence type="ECO:0000313" key="2">
    <source>
        <dbReference type="Proteomes" id="UP000256478"/>
    </source>
</evidence>
<sequence>MPLSIVLVAKFDAHYLDQMVIKQTNKIAGWSLEKLMIMVRAWFYAEVCKTVLNLLLYFRA</sequence>
<protein>
    <submittedName>
        <fullName evidence="1">Uncharacterized protein</fullName>
    </submittedName>
</protein>
<organism evidence="1 2">
    <name type="scientific">Thalassotalea euphylliae</name>
    <dbReference type="NCBI Taxonomy" id="1655234"/>
    <lineage>
        <taxon>Bacteria</taxon>
        <taxon>Pseudomonadati</taxon>
        <taxon>Pseudomonadota</taxon>
        <taxon>Gammaproteobacteria</taxon>
        <taxon>Alteromonadales</taxon>
        <taxon>Colwelliaceae</taxon>
        <taxon>Thalassotalea</taxon>
    </lineage>
</organism>
<gene>
    <name evidence="1" type="ORF">DXX93_15685</name>
</gene>
<proteinExistence type="predicted"/>
<comment type="caution">
    <text evidence="1">The sequence shown here is derived from an EMBL/GenBank/DDBJ whole genome shotgun (WGS) entry which is preliminary data.</text>
</comment>
<accession>A0A3E0TV89</accession>
<name>A0A3E0TV89_9GAMM</name>
<dbReference type="Proteomes" id="UP000256478">
    <property type="component" value="Unassembled WGS sequence"/>
</dbReference>
<evidence type="ECO:0000313" key="1">
    <source>
        <dbReference type="EMBL" id="REL27852.1"/>
    </source>
</evidence>
<dbReference type="EMBL" id="QUOU01000001">
    <property type="protein sequence ID" value="REL27852.1"/>
    <property type="molecule type" value="Genomic_DNA"/>
</dbReference>
<reference evidence="1 2" key="1">
    <citation type="submission" date="2018-08" db="EMBL/GenBank/DDBJ databases">
        <title>Thalassotalea euphylliae genome.</title>
        <authorList>
            <person name="Summers S."/>
            <person name="Rice S.A."/>
            <person name="Freckelton M.L."/>
            <person name="Nedved B.T."/>
            <person name="Hadfield M.G."/>
        </authorList>
    </citation>
    <scope>NUCLEOTIDE SEQUENCE [LARGE SCALE GENOMIC DNA]</scope>
    <source>
        <strain evidence="1 2">H1</strain>
    </source>
</reference>
<dbReference type="AlphaFoldDB" id="A0A3E0TV89"/>